<evidence type="ECO:0000259" key="8">
    <source>
        <dbReference type="Pfam" id="PF02656"/>
    </source>
</evidence>
<keyword evidence="10" id="KW-1185">Reference proteome</keyword>
<protein>
    <recommendedName>
        <fullName evidence="8">DUF202 domain-containing protein</fullName>
    </recommendedName>
</protein>
<evidence type="ECO:0000256" key="1">
    <source>
        <dbReference type="ARBA" id="ARBA00004651"/>
    </source>
</evidence>
<dbReference type="Pfam" id="PF02656">
    <property type="entry name" value="DUF202"/>
    <property type="match status" value="1"/>
</dbReference>
<dbReference type="PANTHER" id="PTHR34187">
    <property type="entry name" value="FGR18P"/>
    <property type="match status" value="1"/>
</dbReference>
<feature type="compositionally biased region" description="Low complexity" evidence="6">
    <location>
        <begin position="203"/>
        <end position="216"/>
    </location>
</feature>
<dbReference type="AlphaFoldDB" id="A0A8H6R5L3"/>
<dbReference type="InterPro" id="IPR052053">
    <property type="entry name" value="IM_YidH-like"/>
</dbReference>
<feature type="transmembrane region" description="Helical" evidence="7">
    <location>
        <begin position="304"/>
        <end position="321"/>
    </location>
</feature>
<accession>A0A8H6R5L3</accession>
<dbReference type="GO" id="GO:0005886">
    <property type="term" value="C:plasma membrane"/>
    <property type="evidence" value="ECO:0007669"/>
    <property type="project" value="UniProtKB-SubCell"/>
</dbReference>
<feature type="transmembrane region" description="Helical" evidence="7">
    <location>
        <begin position="342"/>
        <end position="364"/>
    </location>
</feature>
<evidence type="ECO:0000256" key="7">
    <source>
        <dbReference type="SAM" id="Phobius"/>
    </source>
</evidence>
<dbReference type="PANTHER" id="PTHR34187:SF2">
    <property type="entry name" value="DUF202 DOMAIN-CONTAINING PROTEIN"/>
    <property type="match status" value="1"/>
</dbReference>
<feature type="compositionally biased region" description="Basic and acidic residues" evidence="6">
    <location>
        <begin position="62"/>
        <end position="80"/>
    </location>
</feature>
<comment type="subcellular location">
    <subcellularLocation>
        <location evidence="1">Cell membrane</location>
        <topology evidence="1">Multi-pass membrane protein</topology>
    </subcellularLocation>
</comment>
<evidence type="ECO:0000313" key="10">
    <source>
        <dbReference type="Proteomes" id="UP000660729"/>
    </source>
</evidence>
<reference evidence="9" key="1">
    <citation type="submission" date="2020-04" db="EMBL/GenBank/DDBJ databases">
        <title>Draft genome resource of the tomato pathogen Pseudocercospora fuligena.</title>
        <authorList>
            <person name="Zaccaron A."/>
        </authorList>
    </citation>
    <scope>NUCLEOTIDE SEQUENCE</scope>
    <source>
        <strain evidence="9">PF001</strain>
    </source>
</reference>
<organism evidence="9 10">
    <name type="scientific">Pseudocercospora fuligena</name>
    <dbReference type="NCBI Taxonomy" id="685502"/>
    <lineage>
        <taxon>Eukaryota</taxon>
        <taxon>Fungi</taxon>
        <taxon>Dikarya</taxon>
        <taxon>Ascomycota</taxon>
        <taxon>Pezizomycotina</taxon>
        <taxon>Dothideomycetes</taxon>
        <taxon>Dothideomycetidae</taxon>
        <taxon>Mycosphaerellales</taxon>
        <taxon>Mycosphaerellaceae</taxon>
        <taxon>Pseudocercospora</taxon>
    </lineage>
</organism>
<feature type="compositionally biased region" description="Polar residues" evidence="6">
    <location>
        <begin position="115"/>
        <end position="124"/>
    </location>
</feature>
<evidence type="ECO:0000256" key="2">
    <source>
        <dbReference type="ARBA" id="ARBA00022475"/>
    </source>
</evidence>
<comment type="caution">
    <text evidence="9">The sequence shown here is derived from an EMBL/GenBank/DDBJ whole genome shotgun (WGS) entry which is preliminary data.</text>
</comment>
<feature type="compositionally biased region" description="Polar residues" evidence="6">
    <location>
        <begin position="7"/>
        <end position="17"/>
    </location>
</feature>
<evidence type="ECO:0000256" key="6">
    <source>
        <dbReference type="SAM" id="MobiDB-lite"/>
    </source>
</evidence>
<feature type="region of interest" description="Disordered" evidence="6">
    <location>
        <begin position="1"/>
        <end position="142"/>
    </location>
</feature>
<evidence type="ECO:0000256" key="4">
    <source>
        <dbReference type="ARBA" id="ARBA00022989"/>
    </source>
</evidence>
<keyword evidence="4 7" id="KW-1133">Transmembrane helix</keyword>
<gene>
    <name evidence="9" type="ORF">HII31_12421</name>
</gene>
<dbReference type="OrthoDB" id="199599at2759"/>
<keyword evidence="2" id="KW-1003">Cell membrane</keyword>
<dbReference type="EMBL" id="JABCIY010000258">
    <property type="protein sequence ID" value="KAF7186346.1"/>
    <property type="molecule type" value="Genomic_DNA"/>
</dbReference>
<dbReference type="Proteomes" id="UP000660729">
    <property type="component" value="Unassembled WGS sequence"/>
</dbReference>
<evidence type="ECO:0000313" key="9">
    <source>
        <dbReference type="EMBL" id="KAF7186346.1"/>
    </source>
</evidence>
<dbReference type="InterPro" id="IPR003807">
    <property type="entry name" value="DUF202"/>
</dbReference>
<evidence type="ECO:0000256" key="5">
    <source>
        <dbReference type="ARBA" id="ARBA00023136"/>
    </source>
</evidence>
<keyword evidence="5 7" id="KW-0472">Membrane</keyword>
<sequence>MPLPCSPVSNSTATSATESDDHSDDSLTTPRPGPSDPAQRTQANLSKPLIPAAFTAGSASRDTVKDTDDKTEGEIKERQRSVTFLPGTIGALSKRDSSYSTHSSIMAASPGRLSPRNSFRNRSVSGRGDSEEGFGGESSADENTAIMRKAAARTNGYGAVIQEAENNLVDDIRPDPLPSQGIPRKRKSGSTLRSRGSARENDANTATANNTRTQDAQQEEEHESWWRALVDKYGSVELENKGSVARDHLALERTFLAWLRTSLSFASIGIAVTQLFRLNTSIASDAEDSGQSATASLRSVGKPLGATFLGISILILLLGFHRYFESQHYVIRGKFPASRGTIVIVSAVATALIIASLVVVVAVAPRAFER</sequence>
<name>A0A8H6R5L3_9PEZI</name>
<keyword evidence="3 7" id="KW-0812">Transmembrane</keyword>
<feature type="domain" description="DUF202" evidence="8">
    <location>
        <begin position="246"/>
        <end position="328"/>
    </location>
</feature>
<feature type="region of interest" description="Disordered" evidence="6">
    <location>
        <begin position="169"/>
        <end position="221"/>
    </location>
</feature>
<evidence type="ECO:0000256" key="3">
    <source>
        <dbReference type="ARBA" id="ARBA00022692"/>
    </source>
</evidence>
<proteinExistence type="predicted"/>